<evidence type="ECO:0000313" key="1">
    <source>
        <dbReference type="EMBL" id="TNN78636.1"/>
    </source>
</evidence>
<name>A0A4Z2IL54_9TELE</name>
<dbReference type="Proteomes" id="UP000314294">
    <property type="component" value="Unassembled WGS sequence"/>
</dbReference>
<organism evidence="1 2">
    <name type="scientific">Liparis tanakae</name>
    <name type="common">Tanaka's snailfish</name>
    <dbReference type="NCBI Taxonomy" id="230148"/>
    <lineage>
        <taxon>Eukaryota</taxon>
        <taxon>Metazoa</taxon>
        <taxon>Chordata</taxon>
        <taxon>Craniata</taxon>
        <taxon>Vertebrata</taxon>
        <taxon>Euteleostomi</taxon>
        <taxon>Actinopterygii</taxon>
        <taxon>Neopterygii</taxon>
        <taxon>Teleostei</taxon>
        <taxon>Neoteleostei</taxon>
        <taxon>Acanthomorphata</taxon>
        <taxon>Eupercaria</taxon>
        <taxon>Perciformes</taxon>
        <taxon>Cottioidei</taxon>
        <taxon>Cottales</taxon>
        <taxon>Liparidae</taxon>
        <taxon>Liparis</taxon>
    </lineage>
</organism>
<keyword evidence="2" id="KW-1185">Reference proteome</keyword>
<sequence length="67" mass="7483">MGYGPYPTRRFRRPEIDEAGRRLKAAHCGKANMNPHLTPRGQKLCGGGAAERGLETISLKEKSRFEI</sequence>
<accession>A0A4Z2IL54</accession>
<proteinExistence type="predicted"/>
<dbReference type="AlphaFoldDB" id="A0A4Z2IL54"/>
<gene>
    <name evidence="1" type="ORF">EYF80_011231</name>
</gene>
<dbReference type="EMBL" id="SRLO01000072">
    <property type="protein sequence ID" value="TNN78636.1"/>
    <property type="molecule type" value="Genomic_DNA"/>
</dbReference>
<protein>
    <submittedName>
        <fullName evidence="1">Uncharacterized protein</fullName>
    </submittedName>
</protein>
<comment type="caution">
    <text evidence="1">The sequence shown here is derived from an EMBL/GenBank/DDBJ whole genome shotgun (WGS) entry which is preliminary data.</text>
</comment>
<evidence type="ECO:0000313" key="2">
    <source>
        <dbReference type="Proteomes" id="UP000314294"/>
    </source>
</evidence>
<reference evidence="1 2" key="1">
    <citation type="submission" date="2019-03" db="EMBL/GenBank/DDBJ databases">
        <title>First draft genome of Liparis tanakae, snailfish: a comprehensive survey of snailfish specific genes.</title>
        <authorList>
            <person name="Kim W."/>
            <person name="Song I."/>
            <person name="Jeong J.-H."/>
            <person name="Kim D."/>
            <person name="Kim S."/>
            <person name="Ryu S."/>
            <person name="Song J.Y."/>
            <person name="Lee S.K."/>
        </authorList>
    </citation>
    <scope>NUCLEOTIDE SEQUENCE [LARGE SCALE GENOMIC DNA]</scope>
    <source>
        <tissue evidence="1">Muscle</tissue>
    </source>
</reference>